<comment type="similarity">
    <text evidence="1">Belongs to the LOR family.</text>
</comment>
<feature type="compositionally biased region" description="Basic and acidic residues" evidence="2">
    <location>
        <begin position="1"/>
        <end position="18"/>
    </location>
</feature>
<evidence type="ECO:0000313" key="3">
    <source>
        <dbReference type="EMBL" id="KAK1270280.1"/>
    </source>
</evidence>
<reference evidence="3" key="1">
    <citation type="journal article" date="2023" name="Nat. Commun.">
        <title>Diploid and tetraploid genomes of Acorus and the evolution of monocots.</title>
        <authorList>
            <person name="Ma L."/>
            <person name="Liu K.W."/>
            <person name="Li Z."/>
            <person name="Hsiao Y.Y."/>
            <person name="Qi Y."/>
            <person name="Fu T."/>
            <person name="Tang G.D."/>
            <person name="Zhang D."/>
            <person name="Sun W.H."/>
            <person name="Liu D.K."/>
            <person name="Li Y."/>
            <person name="Chen G.Z."/>
            <person name="Liu X.D."/>
            <person name="Liao X.Y."/>
            <person name="Jiang Y.T."/>
            <person name="Yu X."/>
            <person name="Hao Y."/>
            <person name="Huang J."/>
            <person name="Zhao X.W."/>
            <person name="Ke S."/>
            <person name="Chen Y.Y."/>
            <person name="Wu W.L."/>
            <person name="Hsu J.L."/>
            <person name="Lin Y.F."/>
            <person name="Huang M.D."/>
            <person name="Li C.Y."/>
            <person name="Huang L."/>
            <person name="Wang Z.W."/>
            <person name="Zhao X."/>
            <person name="Zhong W.Y."/>
            <person name="Peng D.H."/>
            <person name="Ahmad S."/>
            <person name="Lan S."/>
            <person name="Zhang J.S."/>
            <person name="Tsai W.C."/>
            <person name="Van de Peer Y."/>
            <person name="Liu Z.J."/>
        </authorList>
    </citation>
    <scope>NUCLEOTIDE SEQUENCE</scope>
    <source>
        <strain evidence="3">SCP</strain>
    </source>
</reference>
<evidence type="ECO:0000256" key="2">
    <source>
        <dbReference type="SAM" id="MobiDB-lite"/>
    </source>
</evidence>
<comment type="caution">
    <text evidence="3">The sequence shown here is derived from an EMBL/GenBank/DDBJ whole genome shotgun (WGS) entry which is preliminary data.</text>
</comment>
<dbReference type="SUPFAM" id="SSF54518">
    <property type="entry name" value="Tubby C-terminal domain-like"/>
    <property type="match status" value="1"/>
</dbReference>
<evidence type="ECO:0000256" key="1">
    <source>
        <dbReference type="ARBA" id="ARBA00005437"/>
    </source>
</evidence>
<name>A0AAV9B1I3_ACOGR</name>
<evidence type="ECO:0000313" key="4">
    <source>
        <dbReference type="Proteomes" id="UP001179952"/>
    </source>
</evidence>
<feature type="region of interest" description="Disordered" evidence="2">
    <location>
        <begin position="1"/>
        <end position="23"/>
    </location>
</feature>
<keyword evidence="4" id="KW-1185">Reference proteome</keyword>
<dbReference type="InterPro" id="IPR025659">
    <property type="entry name" value="Tubby-like_C"/>
</dbReference>
<dbReference type="Pfam" id="PF04525">
    <property type="entry name" value="LOR"/>
    <property type="match status" value="1"/>
</dbReference>
<sequence length="209" mass="23615">MSRIHPHENKSHHGDHVGENGGPAVLTVWKKSSMAFQGTDGFSVYDREGKLVFRVDNYSRKNRWLTGGLVLMDGAGKPLMTLKPQTLSMHDRWNGFEGEDCSKRTPAFSMRKRSMVHSKDGTEVFMTCSSSPDFLIEGCFQKRCCKVMWGQSRKVVAEICRKKANASVTLSDDVFSLVVQPCCDRKLVMAFVVIMDRICRKSFTPFMCS</sequence>
<dbReference type="PANTHER" id="PTHR31087:SF95">
    <property type="entry name" value="EXPRESSED PROTEIN"/>
    <property type="match status" value="1"/>
</dbReference>
<dbReference type="AlphaFoldDB" id="A0AAV9B1I3"/>
<dbReference type="InterPro" id="IPR038595">
    <property type="entry name" value="LOR_sf"/>
</dbReference>
<protein>
    <submittedName>
        <fullName evidence="3">Protein LURP-one-related 8</fullName>
    </submittedName>
</protein>
<reference evidence="3" key="2">
    <citation type="submission" date="2023-06" db="EMBL/GenBank/DDBJ databases">
        <authorList>
            <person name="Ma L."/>
            <person name="Liu K.-W."/>
            <person name="Li Z."/>
            <person name="Hsiao Y.-Y."/>
            <person name="Qi Y."/>
            <person name="Fu T."/>
            <person name="Tang G."/>
            <person name="Zhang D."/>
            <person name="Sun W.-H."/>
            <person name="Liu D.-K."/>
            <person name="Li Y."/>
            <person name="Chen G.-Z."/>
            <person name="Liu X.-D."/>
            <person name="Liao X.-Y."/>
            <person name="Jiang Y.-T."/>
            <person name="Yu X."/>
            <person name="Hao Y."/>
            <person name="Huang J."/>
            <person name="Zhao X.-W."/>
            <person name="Ke S."/>
            <person name="Chen Y.-Y."/>
            <person name="Wu W.-L."/>
            <person name="Hsu J.-L."/>
            <person name="Lin Y.-F."/>
            <person name="Huang M.-D."/>
            <person name="Li C.-Y."/>
            <person name="Huang L."/>
            <person name="Wang Z.-W."/>
            <person name="Zhao X."/>
            <person name="Zhong W.-Y."/>
            <person name="Peng D.-H."/>
            <person name="Ahmad S."/>
            <person name="Lan S."/>
            <person name="Zhang J.-S."/>
            <person name="Tsai W.-C."/>
            <person name="Van De Peer Y."/>
            <person name="Liu Z.-J."/>
        </authorList>
    </citation>
    <scope>NUCLEOTIDE SEQUENCE</scope>
    <source>
        <strain evidence="3">SCP</strain>
        <tissue evidence="3">Leaves</tissue>
    </source>
</reference>
<organism evidence="3 4">
    <name type="scientific">Acorus gramineus</name>
    <name type="common">Dwarf sweet flag</name>
    <dbReference type="NCBI Taxonomy" id="55184"/>
    <lineage>
        <taxon>Eukaryota</taxon>
        <taxon>Viridiplantae</taxon>
        <taxon>Streptophyta</taxon>
        <taxon>Embryophyta</taxon>
        <taxon>Tracheophyta</taxon>
        <taxon>Spermatophyta</taxon>
        <taxon>Magnoliopsida</taxon>
        <taxon>Liliopsida</taxon>
        <taxon>Acoraceae</taxon>
        <taxon>Acorus</taxon>
    </lineage>
</organism>
<proteinExistence type="inferred from homology"/>
<dbReference type="InterPro" id="IPR007612">
    <property type="entry name" value="LOR"/>
</dbReference>
<accession>A0AAV9B1I3</accession>
<dbReference type="Proteomes" id="UP001179952">
    <property type="component" value="Unassembled WGS sequence"/>
</dbReference>
<dbReference type="PANTHER" id="PTHR31087">
    <property type="match status" value="1"/>
</dbReference>
<dbReference type="Gene3D" id="2.40.160.200">
    <property type="entry name" value="LURP1-related"/>
    <property type="match status" value="1"/>
</dbReference>
<gene>
    <name evidence="3" type="ORF">QJS04_geneDACA022628</name>
</gene>
<dbReference type="EMBL" id="JAUJYN010000005">
    <property type="protein sequence ID" value="KAK1270280.1"/>
    <property type="molecule type" value="Genomic_DNA"/>
</dbReference>